<name>A0A1I6GI55_9EURY</name>
<dbReference type="EMBL" id="FOYT01000001">
    <property type="protein sequence ID" value="SFR41829.1"/>
    <property type="molecule type" value="Genomic_DNA"/>
</dbReference>
<protein>
    <submittedName>
        <fullName evidence="2">Uncharacterized protein</fullName>
    </submittedName>
</protein>
<keyword evidence="1" id="KW-0472">Membrane</keyword>
<accession>A0A1I6GI55</accession>
<keyword evidence="3" id="KW-1185">Reference proteome</keyword>
<gene>
    <name evidence="2" type="ORF">SAMN04487947_1188</name>
</gene>
<evidence type="ECO:0000256" key="1">
    <source>
        <dbReference type="SAM" id="Phobius"/>
    </source>
</evidence>
<feature type="transmembrane region" description="Helical" evidence="1">
    <location>
        <begin position="120"/>
        <end position="140"/>
    </location>
</feature>
<sequence>MPKRRITASCTNCDREFDDRDELEAHDCRETVYVDVRTGRKHRNPDCGHAGTVVPRHESVDGPECGNCEYWQLPALEDHDDQAFLRQQGLDGSVGDGQATLDGGIRPPRDRGQLLIQRPLLCLVAMILLALGAAYALAMFSGGIV</sequence>
<keyword evidence="1" id="KW-1133">Transmembrane helix</keyword>
<dbReference type="STRING" id="553469.SAMN04487947_1188"/>
<evidence type="ECO:0000313" key="3">
    <source>
        <dbReference type="Proteomes" id="UP000198531"/>
    </source>
</evidence>
<proteinExistence type="predicted"/>
<dbReference type="AlphaFoldDB" id="A0A1I6GI55"/>
<reference evidence="3" key="1">
    <citation type="submission" date="2016-10" db="EMBL/GenBank/DDBJ databases">
        <authorList>
            <person name="Varghese N."/>
            <person name="Submissions S."/>
        </authorList>
    </citation>
    <scope>NUCLEOTIDE SEQUENCE [LARGE SCALE GENOMIC DNA]</scope>
    <source>
        <strain evidence="3">CGMCC 1.7736</strain>
    </source>
</reference>
<keyword evidence="1" id="KW-0812">Transmembrane</keyword>
<evidence type="ECO:0000313" key="2">
    <source>
        <dbReference type="EMBL" id="SFR41829.1"/>
    </source>
</evidence>
<dbReference type="Proteomes" id="UP000198531">
    <property type="component" value="Unassembled WGS sequence"/>
</dbReference>
<organism evidence="2 3">
    <name type="scientific">Halogeometricum rufum</name>
    <dbReference type="NCBI Taxonomy" id="553469"/>
    <lineage>
        <taxon>Archaea</taxon>
        <taxon>Methanobacteriati</taxon>
        <taxon>Methanobacteriota</taxon>
        <taxon>Stenosarchaea group</taxon>
        <taxon>Halobacteria</taxon>
        <taxon>Halobacteriales</taxon>
        <taxon>Haloferacaceae</taxon>
        <taxon>Halogeometricum</taxon>
    </lineage>
</organism>